<evidence type="ECO:0000313" key="9">
    <source>
        <dbReference type="EMBL" id="SOC80171.1"/>
    </source>
</evidence>
<evidence type="ECO:0000256" key="6">
    <source>
        <dbReference type="ARBA" id="ARBA00023049"/>
    </source>
</evidence>
<evidence type="ECO:0000256" key="3">
    <source>
        <dbReference type="ARBA" id="ARBA00022670"/>
    </source>
</evidence>
<evidence type="ECO:0000259" key="8">
    <source>
        <dbReference type="PROSITE" id="PS52035"/>
    </source>
</evidence>
<keyword evidence="3" id="KW-0645">Protease</keyword>
<dbReference type="EMBL" id="OCMF01000002">
    <property type="protein sequence ID" value="SOC80171.1"/>
    <property type="molecule type" value="Genomic_DNA"/>
</dbReference>
<comment type="caution">
    <text evidence="7">Lacks conserved residue(s) required for the propagation of feature annotation.</text>
</comment>
<dbReference type="GO" id="GO:0005615">
    <property type="term" value="C:extracellular space"/>
    <property type="evidence" value="ECO:0007669"/>
    <property type="project" value="TreeGrafter"/>
</dbReference>
<dbReference type="Gene3D" id="3.40.630.10">
    <property type="entry name" value="Zn peptidases"/>
    <property type="match status" value="1"/>
</dbReference>
<accession>A0A285X4B0</accession>
<keyword evidence="6" id="KW-0482">Metalloprotease</keyword>
<dbReference type="GO" id="GO:0004181">
    <property type="term" value="F:metallocarboxypeptidase activity"/>
    <property type="evidence" value="ECO:0007669"/>
    <property type="project" value="InterPro"/>
</dbReference>
<evidence type="ECO:0000256" key="1">
    <source>
        <dbReference type="ARBA" id="ARBA00001947"/>
    </source>
</evidence>
<organism evidence="9 10">
    <name type="scientific">Salinimicrobium sediminis</name>
    <dbReference type="NCBI Taxonomy" id="1343891"/>
    <lineage>
        <taxon>Bacteria</taxon>
        <taxon>Pseudomonadati</taxon>
        <taxon>Bacteroidota</taxon>
        <taxon>Flavobacteriia</taxon>
        <taxon>Flavobacteriales</taxon>
        <taxon>Flavobacteriaceae</taxon>
        <taxon>Salinimicrobium</taxon>
    </lineage>
</organism>
<evidence type="ECO:0000256" key="7">
    <source>
        <dbReference type="PROSITE-ProRule" id="PRU01379"/>
    </source>
</evidence>
<dbReference type="InterPro" id="IPR000834">
    <property type="entry name" value="Peptidase_M14"/>
</dbReference>
<dbReference type="PANTHER" id="PTHR11705:SF143">
    <property type="entry name" value="SLL0236 PROTEIN"/>
    <property type="match status" value="1"/>
</dbReference>
<dbReference type="Pfam" id="PF00246">
    <property type="entry name" value="Peptidase_M14"/>
    <property type="match status" value="1"/>
</dbReference>
<dbReference type="SUPFAM" id="SSF53187">
    <property type="entry name" value="Zn-dependent exopeptidases"/>
    <property type="match status" value="1"/>
</dbReference>
<keyword evidence="10" id="KW-1185">Reference proteome</keyword>
<dbReference type="SMART" id="SM00631">
    <property type="entry name" value="Zn_pept"/>
    <property type="match status" value="1"/>
</dbReference>
<sequence length="396" mass="45481">MYTNVIFGLFTFVNMNITMDFFRNYDHYKASEVTGRFLPRKELEKQLEKLKNYYKVFEIGRSFLNLPIETIRIGTGEIKILAWSQMHGNETTTTKGILDLLQYFIKKREDPEISEMLQKITLLIIPMLNPDGADRYTRENVNGTDLNRDALNIIEPESKVLRECFEKFAPHYCFNLHDQRTIFGAGEEAHPATLSFLAPSLDSSRTISGGRKKAMQVIVAMNTALQEIIPHQVGRFDDSFNLNCSGDYFQAQGVPTILFECGHFQEDYLREKTREFFTFSMLTALNAIASSSYLLQDYEEYFRIPENQKNFYDIILRNALIAGNIVDVAIQYSEKIKSGEVVFVPTVATMAPVISFYGHREIDCKGEDVENIDETPLSENDIVEAILLNKEKLLIK</sequence>
<evidence type="ECO:0000313" key="10">
    <source>
        <dbReference type="Proteomes" id="UP000219193"/>
    </source>
</evidence>
<keyword evidence="9" id="KW-0121">Carboxypeptidase</keyword>
<evidence type="ECO:0000256" key="5">
    <source>
        <dbReference type="ARBA" id="ARBA00022833"/>
    </source>
</evidence>
<comment type="similarity">
    <text evidence="2 7">Belongs to the peptidase M14 family.</text>
</comment>
<keyword evidence="4" id="KW-0378">Hydrolase</keyword>
<dbReference type="Proteomes" id="UP000219193">
    <property type="component" value="Unassembled WGS sequence"/>
</dbReference>
<dbReference type="PANTHER" id="PTHR11705">
    <property type="entry name" value="PROTEASE FAMILY M14 CARBOXYPEPTIDASE A,B"/>
    <property type="match status" value="1"/>
</dbReference>
<evidence type="ECO:0000256" key="4">
    <source>
        <dbReference type="ARBA" id="ARBA00022801"/>
    </source>
</evidence>
<evidence type="ECO:0000256" key="2">
    <source>
        <dbReference type="ARBA" id="ARBA00005988"/>
    </source>
</evidence>
<dbReference type="AlphaFoldDB" id="A0A285X4B0"/>
<name>A0A285X4B0_9FLAO</name>
<dbReference type="GO" id="GO:0008270">
    <property type="term" value="F:zinc ion binding"/>
    <property type="evidence" value="ECO:0007669"/>
    <property type="project" value="InterPro"/>
</dbReference>
<keyword evidence="5" id="KW-0862">Zinc</keyword>
<comment type="cofactor">
    <cofactor evidence="1">
        <name>Zn(2+)</name>
        <dbReference type="ChEBI" id="CHEBI:29105"/>
    </cofactor>
</comment>
<dbReference type="GO" id="GO:0006508">
    <property type="term" value="P:proteolysis"/>
    <property type="evidence" value="ECO:0007669"/>
    <property type="project" value="UniProtKB-KW"/>
</dbReference>
<feature type="domain" description="Peptidase M14" evidence="8">
    <location>
        <begin position="26"/>
        <end position="284"/>
    </location>
</feature>
<dbReference type="PROSITE" id="PS52035">
    <property type="entry name" value="PEPTIDASE_M14"/>
    <property type="match status" value="1"/>
</dbReference>
<gene>
    <name evidence="9" type="ORF">SAMN06296241_1716</name>
</gene>
<reference evidence="10" key="1">
    <citation type="submission" date="2017-09" db="EMBL/GenBank/DDBJ databases">
        <authorList>
            <person name="Varghese N."/>
            <person name="Submissions S."/>
        </authorList>
    </citation>
    <scope>NUCLEOTIDE SEQUENCE [LARGE SCALE GENOMIC DNA]</scope>
    <source>
        <strain evidence="10">CGMCC 1.12641</strain>
    </source>
</reference>
<proteinExistence type="inferred from homology"/>
<protein>
    <submittedName>
        <fullName evidence="9">Zinc carboxypeptidase</fullName>
    </submittedName>
</protein>